<name>A0ABP9L2Z4_9RHOB</name>
<dbReference type="Proteomes" id="UP001499910">
    <property type="component" value="Unassembled WGS sequence"/>
</dbReference>
<dbReference type="PANTHER" id="PTHR48111">
    <property type="entry name" value="REGULATOR OF RPOS"/>
    <property type="match status" value="1"/>
</dbReference>
<keyword evidence="1 3" id="KW-0238">DNA-binding</keyword>
<sequence>MRIVLIEDNQSLAKGITYRLQDLGHAIDVISDGLAADEFLRGGGGELVILDINLPRMDGLSILRAMRARGDGRPVLLLTARSETHDRVEGLDAGADDYLVKPFAMAELEARVRALSRRLDRNHRPALRLGPLSLDLDGREVAIAGEIHALPRREISVLESLLLAEGRIVPKNDLLDHVYGTGADVEESAIEVHISRLRKRLKPHGVTIRVRRGLGYAIGLVEDTATP</sequence>
<evidence type="ECO:0000256" key="3">
    <source>
        <dbReference type="PROSITE-ProRule" id="PRU01091"/>
    </source>
</evidence>
<accession>A0ABP9L2Z4</accession>
<dbReference type="SMART" id="SM00862">
    <property type="entry name" value="Trans_reg_C"/>
    <property type="match status" value="1"/>
</dbReference>
<dbReference type="Pfam" id="PF00072">
    <property type="entry name" value="Response_reg"/>
    <property type="match status" value="1"/>
</dbReference>
<dbReference type="Gene3D" id="1.10.10.10">
    <property type="entry name" value="Winged helix-like DNA-binding domain superfamily/Winged helix DNA-binding domain"/>
    <property type="match status" value="1"/>
</dbReference>
<evidence type="ECO:0000259" key="4">
    <source>
        <dbReference type="PROSITE" id="PS50110"/>
    </source>
</evidence>
<dbReference type="Gene3D" id="6.10.250.690">
    <property type="match status" value="1"/>
</dbReference>
<dbReference type="InterPro" id="IPR016032">
    <property type="entry name" value="Sig_transdc_resp-reg_C-effctor"/>
</dbReference>
<dbReference type="PROSITE" id="PS50110">
    <property type="entry name" value="RESPONSE_REGULATORY"/>
    <property type="match status" value="1"/>
</dbReference>
<feature type="modified residue" description="4-aspartylphosphate" evidence="2">
    <location>
        <position position="51"/>
    </location>
</feature>
<dbReference type="PROSITE" id="PS51755">
    <property type="entry name" value="OMPR_PHOB"/>
    <property type="match status" value="1"/>
</dbReference>
<evidence type="ECO:0000313" key="6">
    <source>
        <dbReference type="EMBL" id="GAA5070015.1"/>
    </source>
</evidence>
<protein>
    <submittedName>
        <fullName evidence="6">Response regulator transcription factor</fullName>
    </submittedName>
</protein>
<dbReference type="InterPro" id="IPR001789">
    <property type="entry name" value="Sig_transdc_resp-reg_receiver"/>
</dbReference>
<dbReference type="InterPro" id="IPR036388">
    <property type="entry name" value="WH-like_DNA-bd_sf"/>
</dbReference>
<feature type="domain" description="Response regulatory" evidence="4">
    <location>
        <begin position="2"/>
        <end position="116"/>
    </location>
</feature>
<evidence type="ECO:0000256" key="1">
    <source>
        <dbReference type="ARBA" id="ARBA00023125"/>
    </source>
</evidence>
<keyword evidence="2" id="KW-0597">Phosphoprotein</keyword>
<evidence type="ECO:0000313" key="7">
    <source>
        <dbReference type="Proteomes" id="UP001499910"/>
    </source>
</evidence>
<dbReference type="CDD" id="cd00383">
    <property type="entry name" value="trans_reg_C"/>
    <property type="match status" value="1"/>
</dbReference>
<feature type="domain" description="OmpR/PhoB-type" evidence="5">
    <location>
        <begin position="124"/>
        <end position="220"/>
    </location>
</feature>
<dbReference type="Gene3D" id="3.40.50.2300">
    <property type="match status" value="1"/>
</dbReference>
<comment type="caution">
    <text evidence="6">The sequence shown here is derived from an EMBL/GenBank/DDBJ whole genome shotgun (WGS) entry which is preliminary data.</text>
</comment>
<evidence type="ECO:0000259" key="5">
    <source>
        <dbReference type="PROSITE" id="PS51755"/>
    </source>
</evidence>
<organism evidence="6 7">
    <name type="scientific">[Roseibacterium] beibuensis</name>
    <dbReference type="NCBI Taxonomy" id="1193142"/>
    <lineage>
        <taxon>Bacteria</taxon>
        <taxon>Pseudomonadati</taxon>
        <taxon>Pseudomonadota</taxon>
        <taxon>Alphaproteobacteria</taxon>
        <taxon>Rhodobacterales</taxon>
        <taxon>Roseobacteraceae</taxon>
        <taxon>Roseicyclus</taxon>
    </lineage>
</organism>
<gene>
    <name evidence="6" type="ORF">GCM10023209_12360</name>
</gene>
<proteinExistence type="predicted"/>
<dbReference type="RefSeq" id="WP_259546082.1">
    <property type="nucleotide sequence ID" value="NZ_BAABHW010000001.1"/>
</dbReference>
<feature type="DNA-binding region" description="OmpR/PhoB-type" evidence="3">
    <location>
        <begin position="124"/>
        <end position="220"/>
    </location>
</feature>
<keyword evidence="7" id="KW-1185">Reference proteome</keyword>
<dbReference type="SUPFAM" id="SSF46894">
    <property type="entry name" value="C-terminal effector domain of the bipartite response regulators"/>
    <property type="match status" value="1"/>
</dbReference>
<dbReference type="InterPro" id="IPR039420">
    <property type="entry name" value="WalR-like"/>
</dbReference>
<dbReference type="Pfam" id="PF00486">
    <property type="entry name" value="Trans_reg_C"/>
    <property type="match status" value="1"/>
</dbReference>
<dbReference type="PANTHER" id="PTHR48111:SF36">
    <property type="entry name" value="TRANSCRIPTIONAL REGULATORY PROTEIN CUTR"/>
    <property type="match status" value="1"/>
</dbReference>
<dbReference type="InterPro" id="IPR001867">
    <property type="entry name" value="OmpR/PhoB-type_DNA-bd"/>
</dbReference>
<evidence type="ECO:0000256" key="2">
    <source>
        <dbReference type="PROSITE-ProRule" id="PRU00169"/>
    </source>
</evidence>
<dbReference type="SUPFAM" id="SSF52172">
    <property type="entry name" value="CheY-like"/>
    <property type="match status" value="1"/>
</dbReference>
<dbReference type="InterPro" id="IPR011006">
    <property type="entry name" value="CheY-like_superfamily"/>
</dbReference>
<reference evidence="7" key="1">
    <citation type="journal article" date="2019" name="Int. J. Syst. Evol. Microbiol.">
        <title>The Global Catalogue of Microorganisms (GCM) 10K type strain sequencing project: providing services to taxonomists for standard genome sequencing and annotation.</title>
        <authorList>
            <consortium name="The Broad Institute Genomics Platform"/>
            <consortium name="The Broad Institute Genome Sequencing Center for Infectious Disease"/>
            <person name="Wu L."/>
            <person name="Ma J."/>
        </authorList>
    </citation>
    <scope>NUCLEOTIDE SEQUENCE [LARGE SCALE GENOMIC DNA]</scope>
    <source>
        <strain evidence="7">JCM 18015</strain>
    </source>
</reference>
<dbReference type="SMART" id="SM00448">
    <property type="entry name" value="REC"/>
    <property type="match status" value="1"/>
</dbReference>
<dbReference type="EMBL" id="BAABHW010000001">
    <property type="protein sequence ID" value="GAA5070015.1"/>
    <property type="molecule type" value="Genomic_DNA"/>
</dbReference>